<sequence length="96" mass="11091">KPYSCFFILVFHGMGLKKALTAPMQGRMLSPTQKREVFNIYWFLPIPVMAMKTKEALLLLPHSGFPWDGAKKGTNRIYARLDALIHPKKRGFHFDK</sequence>
<dbReference type="AlphaFoldDB" id="A0AA91ZS61"/>
<dbReference type="Proteomes" id="UP000221020">
    <property type="component" value="Unassembled WGS sequence"/>
</dbReference>
<protein>
    <submittedName>
        <fullName evidence="1">Uncharacterized protein</fullName>
    </submittedName>
</protein>
<comment type="caution">
    <text evidence="1">The sequence shown here is derived from an EMBL/GenBank/DDBJ whole genome shotgun (WGS) entry which is preliminary data.</text>
</comment>
<evidence type="ECO:0000313" key="2">
    <source>
        <dbReference type="Proteomes" id="UP000221020"/>
    </source>
</evidence>
<evidence type="ECO:0000313" key="1">
    <source>
        <dbReference type="EMBL" id="PED81057.1"/>
    </source>
</evidence>
<name>A0AA91ZS61_9BACI</name>
<dbReference type="EMBL" id="NVOR01000082">
    <property type="protein sequence ID" value="PED81057.1"/>
    <property type="molecule type" value="Genomic_DNA"/>
</dbReference>
<organism evidence="1 2">
    <name type="scientific">Bacillus pseudomycoides</name>
    <dbReference type="NCBI Taxonomy" id="64104"/>
    <lineage>
        <taxon>Bacteria</taxon>
        <taxon>Bacillati</taxon>
        <taxon>Bacillota</taxon>
        <taxon>Bacilli</taxon>
        <taxon>Bacillales</taxon>
        <taxon>Bacillaceae</taxon>
        <taxon>Bacillus</taxon>
        <taxon>Bacillus cereus group</taxon>
    </lineage>
</organism>
<feature type="non-terminal residue" evidence="1">
    <location>
        <position position="1"/>
    </location>
</feature>
<reference evidence="1 2" key="1">
    <citation type="submission" date="2017-09" db="EMBL/GenBank/DDBJ databases">
        <title>Large-scale bioinformatics analysis of Bacillus genomes uncovers conserved roles of natural products in bacterial physiology.</title>
        <authorList>
            <consortium name="Agbiome Team Llc"/>
            <person name="Bleich R.M."/>
            <person name="Grubbs K.J."/>
            <person name="Santa Maria K.C."/>
            <person name="Allen S.E."/>
            <person name="Farag S."/>
            <person name="Shank E.A."/>
            <person name="Bowers A."/>
        </authorList>
    </citation>
    <scope>NUCLEOTIDE SEQUENCE [LARGE SCALE GENOMIC DNA]</scope>
    <source>
        <strain evidence="1 2">AFS092012</strain>
    </source>
</reference>
<gene>
    <name evidence="1" type="ORF">CON65_19270</name>
</gene>
<dbReference type="RefSeq" id="WP_176542232.1">
    <property type="nucleotide sequence ID" value="NZ_NVOR01000082.1"/>
</dbReference>
<accession>A0AA91ZS61</accession>
<proteinExistence type="predicted"/>